<dbReference type="InterPro" id="IPR009071">
    <property type="entry name" value="HMG_box_dom"/>
</dbReference>
<evidence type="ECO:0000256" key="1">
    <source>
        <dbReference type="PROSITE-ProRule" id="PRU00267"/>
    </source>
</evidence>
<keyword evidence="1" id="KW-0238">DNA-binding</keyword>
<feature type="region of interest" description="Disordered" evidence="2">
    <location>
        <begin position="154"/>
        <end position="203"/>
    </location>
</feature>
<organism evidence="4 5">
    <name type="scientific">Massariosphaeria phaeospora</name>
    <dbReference type="NCBI Taxonomy" id="100035"/>
    <lineage>
        <taxon>Eukaryota</taxon>
        <taxon>Fungi</taxon>
        <taxon>Dikarya</taxon>
        <taxon>Ascomycota</taxon>
        <taxon>Pezizomycotina</taxon>
        <taxon>Dothideomycetes</taxon>
        <taxon>Pleosporomycetidae</taxon>
        <taxon>Pleosporales</taxon>
        <taxon>Pleosporales incertae sedis</taxon>
        <taxon>Massariosphaeria</taxon>
    </lineage>
</organism>
<feature type="compositionally biased region" description="Basic and acidic residues" evidence="2">
    <location>
        <begin position="366"/>
        <end position="380"/>
    </location>
</feature>
<protein>
    <recommendedName>
        <fullName evidence="3">HMG box domain-containing protein</fullName>
    </recommendedName>
</protein>
<feature type="compositionally biased region" description="Basic and acidic residues" evidence="2">
    <location>
        <begin position="167"/>
        <end position="177"/>
    </location>
</feature>
<feature type="compositionally biased region" description="Polar residues" evidence="2">
    <location>
        <begin position="97"/>
        <end position="106"/>
    </location>
</feature>
<evidence type="ECO:0000256" key="2">
    <source>
        <dbReference type="SAM" id="MobiDB-lite"/>
    </source>
</evidence>
<dbReference type="GO" id="GO:0003677">
    <property type="term" value="F:DNA binding"/>
    <property type="evidence" value="ECO:0007669"/>
    <property type="project" value="UniProtKB-UniRule"/>
</dbReference>
<keyword evidence="1" id="KW-0539">Nucleus</keyword>
<evidence type="ECO:0000313" key="4">
    <source>
        <dbReference type="EMBL" id="KAF2878494.1"/>
    </source>
</evidence>
<keyword evidence="5" id="KW-1185">Reference proteome</keyword>
<dbReference type="GO" id="GO:0005634">
    <property type="term" value="C:nucleus"/>
    <property type="evidence" value="ECO:0007669"/>
    <property type="project" value="UniProtKB-UniRule"/>
</dbReference>
<evidence type="ECO:0000313" key="5">
    <source>
        <dbReference type="Proteomes" id="UP000481861"/>
    </source>
</evidence>
<feature type="compositionally biased region" description="Basic residues" evidence="2">
    <location>
        <begin position="415"/>
        <end position="427"/>
    </location>
</feature>
<dbReference type="Pfam" id="PF00505">
    <property type="entry name" value="HMG_box"/>
    <property type="match status" value="1"/>
</dbReference>
<feature type="region of interest" description="Disordered" evidence="2">
    <location>
        <begin position="88"/>
        <end position="118"/>
    </location>
</feature>
<feature type="region of interest" description="Disordered" evidence="2">
    <location>
        <begin position="323"/>
        <end position="344"/>
    </location>
</feature>
<dbReference type="EMBL" id="JAADJZ010000001">
    <property type="protein sequence ID" value="KAF2878494.1"/>
    <property type="molecule type" value="Genomic_DNA"/>
</dbReference>
<dbReference type="PROSITE" id="PS50118">
    <property type="entry name" value="HMG_BOX_2"/>
    <property type="match status" value="1"/>
</dbReference>
<evidence type="ECO:0000259" key="3">
    <source>
        <dbReference type="PROSITE" id="PS50118"/>
    </source>
</evidence>
<dbReference type="SMART" id="SM00398">
    <property type="entry name" value="HMG"/>
    <property type="match status" value="1"/>
</dbReference>
<feature type="region of interest" description="Disordered" evidence="2">
    <location>
        <begin position="415"/>
        <end position="435"/>
    </location>
</feature>
<gene>
    <name evidence="4" type="ORF">BDV95DRAFT_23824</name>
</gene>
<dbReference type="Gene3D" id="1.10.30.10">
    <property type="entry name" value="High mobility group box domain"/>
    <property type="match status" value="1"/>
</dbReference>
<comment type="caution">
    <text evidence="4">The sequence shown here is derived from an EMBL/GenBank/DDBJ whole genome shotgun (WGS) entry which is preliminary data.</text>
</comment>
<accession>A0A7C8IFQ3</accession>
<dbReference type="Proteomes" id="UP000481861">
    <property type="component" value="Unassembled WGS sequence"/>
</dbReference>
<dbReference type="AlphaFoldDB" id="A0A7C8IFQ3"/>
<feature type="region of interest" description="Disordered" evidence="2">
    <location>
        <begin position="358"/>
        <end position="392"/>
    </location>
</feature>
<dbReference type="InterPro" id="IPR036910">
    <property type="entry name" value="HMG_box_dom_sf"/>
</dbReference>
<sequence>MLLPAAPASHLGAIEWPMSIPAHASMLGKAHDRLFEQREPYRKHDAIIPLSDLEVLKSGARLLDDKIAHVWTDLLDTLPEEARNEYAEAPSARQVKTAGNTHDVQPNTPPPMYTDKSIEGSSLLSKQPYLGNINQSTQPKLPKLLNNPFREAAPEAHQTVNESLSGDQEKNRKRDLDTTPGKSPARKKLKARNNGPPTPRPKKTVNMYMLWSTVERARLAKDYPGATSSGRSKQLSAIWHAMTPEEKAPWEALQHEDAERYAEQERTLKTGGNIDLNDDKELFEKLREKAEKIPRAKGVSDWVGPLDGTSAWMVPSVPTQMQNQEFSKGVASNTTTGESTKPKEAMYGANTLGLSRSQHLASPQAMKDHQSETAPSKHSESSMTAGDTEENATMTNPQAAVLPVQQVPQVSALHNRRLAGSRTKSSKKAPVVTRAPPVTLPSLSLIMNSPMTSTRPSSASLQGLLHGVKTIAEAEALLAWLKEQNTEARN</sequence>
<proteinExistence type="predicted"/>
<feature type="compositionally biased region" description="Polar residues" evidence="2">
    <location>
        <begin position="323"/>
        <end position="339"/>
    </location>
</feature>
<reference evidence="4 5" key="1">
    <citation type="submission" date="2020-01" db="EMBL/GenBank/DDBJ databases">
        <authorList>
            <consortium name="DOE Joint Genome Institute"/>
            <person name="Haridas S."/>
            <person name="Albert R."/>
            <person name="Binder M."/>
            <person name="Bloem J."/>
            <person name="Labutti K."/>
            <person name="Salamov A."/>
            <person name="Andreopoulos B."/>
            <person name="Baker S.E."/>
            <person name="Barry K."/>
            <person name="Bills G."/>
            <person name="Bluhm B.H."/>
            <person name="Cannon C."/>
            <person name="Castanera R."/>
            <person name="Culley D.E."/>
            <person name="Daum C."/>
            <person name="Ezra D."/>
            <person name="Gonzalez J.B."/>
            <person name="Henrissat B."/>
            <person name="Kuo A."/>
            <person name="Liang C."/>
            <person name="Lipzen A."/>
            <person name="Lutzoni F."/>
            <person name="Magnuson J."/>
            <person name="Mondo S."/>
            <person name="Nolan M."/>
            <person name="Ohm R."/>
            <person name="Pangilinan J."/>
            <person name="Park H.-J.H."/>
            <person name="Ramirez L."/>
            <person name="Alfaro M."/>
            <person name="Sun H."/>
            <person name="Tritt A."/>
            <person name="Yoshinaga Y."/>
            <person name="Zwiers L.-H.L."/>
            <person name="Turgeon B.G."/>
            <person name="Goodwin S.B."/>
            <person name="Spatafora J.W."/>
            <person name="Crous P.W."/>
            <person name="Grigoriev I.V."/>
        </authorList>
    </citation>
    <scope>NUCLEOTIDE SEQUENCE [LARGE SCALE GENOMIC DNA]</scope>
    <source>
        <strain evidence="4 5">CBS 611.86</strain>
    </source>
</reference>
<dbReference type="SUPFAM" id="SSF47095">
    <property type="entry name" value="HMG-box"/>
    <property type="match status" value="1"/>
</dbReference>
<dbReference type="OrthoDB" id="3801208at2759"/>
<feature type="compositionally biased region" description="Polar residues" evidence="2">
    <location>
        <begin position="381"/>
        <end position="392"/>
    </location>
</feature>
<feature type="domain" description="HMG box" evidence="3">
    <location>
        <begin position="201"/>
        <end position="269"/>
    </location>
</feature>
<dbReference type="CDD" id="cd00084">
    <property type="entry name" value="HMG-box_SF"/>
    <property type="match status" value="1"/>
</dbReference>
<feature type="DNA-binding region" description="HMG box" evidence="1">
    <location>
        <begin position="201"/>
        <end position="269"/>
    </location>
</feature>
<name>A0A7C8IFQ3_9PLEO</name>